<dbReference type="Pfam" id="PF10613">
    <property type="entry name" value="Lig_chan-Glu_bd"/>
    <property type="match status" value="1"/>
</dbReference>
<dbReference type="PIRSF" id="PIRSF037090">
    <property type="entry name" value="Iontro_Glu-like_rcpt_pln"/>
    <property type="match status" value="1"/>
</dbReference>
<dbReference type="GO" id="GO:0016020">
    <property type="term" value="C:membrane"/>
    <property type="evidence" value="ECO:0007669"/>
    <property type="project" value="UniProtKB-SubCell"/>
</dbReference>
<feature type="region of interest" description="Disordered" evidence="14">
    <location>
        <begin position="852"/>
        <end position="913"/>
    </location>
</feature>
<evidence type="ECO:0000256" key="3">
    <source>
        <dbReference type="ARBA" id="ARBA00022448"/>
    </source>
</evidence>
<keyword evidence="5 16" id="KW-0732">Signal</keyword>
<dbReference type="InterPro" id="IPR001320">
    <property type="entry name" value="Iontro_rcpt_C"/>
</dbReference>
<feature type="chain" id="PRO_5029526983" description="Glutamate receptor" evidence="16">
    <location>
        <begin position="19"/>
        <end position="913"/>
    </location>
</feature>
<evidence type="ECO:0000256" key="14">
    <source>
        <dbReference type="SAM" id="MobiDB-lite"/>
    </source>
</evidence>
<dbReference type="Pfam" id="PF00060">
    <property type="entry name" value="Lig_chan"/>
    <property type="match status" value="1"/>
</dbReference>
<keyword evidence="19" id="KW-1185">Reference proteome</keyword>
<evidence type="ECO:0000313" key="18">
    <source>
        <dbReference type="EnsemblPlants" id="Kaladp0868s0013.1.v1.1"/>
    </source>
</evidence>
<keyword evidence="4 15" id="KW-0812">Transmembrane</keyword>
<evidence type="ECO:0000256" key="10">
    <source>
        <dbReference type="ARBA" id="ARBA00023180"/>
    </source>
</evidence>
<keyword evidence="11 13" id="KW-1071">Ligand-gated ion channel</keyword>
<dbReference type="InterPro" id="IPR019594">
    <property type="entry name" value="Glu/Gly-bd"/>
</dbReference>
<evidence type="ECO:0000256" key="4">
    <source>
        <dbReference type="ARBA" id="ARBA00022692"/>
    </source>
</evidence>
<evidence type="ECO:0000256" key="1">
    <source>
        <dbReference type="ARBA" id="ARBA00004141"/>
    </source>
</evidence>
<evidence type="ECO:0000256" key="13">
    <source>
        <dbReference type="PIRNR" id="PIRNR037090"/>
    </source>
</evidence>
<reference evidence="18" key="1">
    <citation type="submission" date="2021-01" db="UniProtKB">
        <authorList>
            <consortium name="EnsemblPlants"/>
        </authorList>
    </citation>
    <scope>IDENTIFICATION</scope>
</reference>
<dbReference type="InterPro" id="IPR001828">
    <property type="entry name" value="ANF_lig-bd_rcpt"/>
</dbReference>
<evidence type="ECO:0000256" key="2">
    <source>
        <dbReference type="ARBA" id="ARBA00008685"/>
    </source>
</evidence>
<keyword evidence="6 15" id="KW-1133">Transmembrane helix</keyword>
<dbReference type="SUPFAM" id="SSF53850">
    <property type="entry name" value="Periplasmic binding protein-like II"/>
    <property type="match status" value="1"/>
</dbReference>
<name>A0A7N1A7I1_KALFE</name>
<accession>A0A7N1A7I1</accession>
<dbReference type="OMA" id="VWVGARI"/>
<keyword evidence="9 13" id="KW-0675">Receptor</keyword>
<keyword evidence="12 13" id="KW-0407">Ion channel</keyword>
<evidence type="ECO:0000256" key="5">
    <source>
        <dbReference type="ARBA" id="ARBA00022729"/>
    </source>
</evidence>
<dbReference type="Pfam" id="PF01094">
    <property type="entry name" value="ANF_receptor"/>
    <property type="match status" value="1"/>
</dbReference>
<dbReference type="Gramene" id="Kaladp0868s0013.1.v1.1">
    <property type="protein sequence ID" value="Kaladp0868s0013.1.v1.1"/>
    <property type="gene ID" value="Kaladp0868s0013.v1.1"/>
</dbReference>
<keyword evidence="8 13" id="KW-0472">Membrane</keyword>
<dbReference type="Gene3D" id="1.10.287.70">
    <property type="match status" value="1"/>
</dbReference>
<dbReference type="AlphaFoldDB" id="A0A7N1A7I1"/>
<evidence type="ECO:0000256" key="7">
    <source>
        <dbReference type="ARBA" id="ARBA00023065"/>
    </source>
</evidence>
<evidence type="ECO:0000256" key="16">
    <source>
        <dbReference type="SAM" id="SignalP"/>
    </source>
</evidence>
<dbReference type="Gene3D" id="3.40.190.10">
    <property type="entry name" value="Periplasmic binding protein-like II"/>
    <property type="match status" value="2"/>
</dbReference>
<dbReference type="InterPro" id="IPR044440">
    <property type="entry name" value="GABAb_receptor_plant_PBP1"/>
</dbReference>
<dbReference type="InterPro" id="IPR028082">
    <property type="entry name" value="Peripla_BP_I"/>
</dbReference>
<evidence type="ECO:0000256" key="15">
    <source>
        <dbReference type="SAM" id="Phobius"/>
    </source>
</evidence>
<dbReference type="EnsemblPlants" id="Kaladp0868s0013.1.v1.1">
    <property type="protein sequence ID" value="Kaladp0868s0013.1.v1.1"/>
    <property type="gene ID" value="Kaladp0868s0013.v1.1"/>
</dbReference>
<comment type="subcellular location">
    <subcellularLocation>
        <location evidence="1">Membrane</location>
        <topology evidence="1">Multi-pass membrane protein</topology>
    </subcellularLocation>
</comment>
<feature type="transmembrane region" description="Helical" evidence="15">
    <location>
        <begin position="788"/>
        <end position="810"/>
    </location>
</feature>
<keyword evidence="7 13" id="KW-0406">Ion transport</keyword>
<keyword evidence="10" id="KW-0325">Glycoprotein</keyword>
<evidence type="ECO:0000256" key="8">
    <source>
        <dbReference type="ARBA" id="ARBA00023136"/>
    </source>
</evidence>
<dbReference type="SMART" id="SM00079">
    <property type="entry name" value="PBPe"/>
    <property type="match status" value="1"/>
</dbReference>
<sequence>MKLFFIFTSLICLTGQLATSETLSIGVILDPSSRSGREVGIAVELAAQRYKDFELSVHFHNLSADDPLQAARAAENLIEDVKVEVVIFATEAWQKSALVAAVGAEFQVPNISVSESAITPPLASVRWPFLVQMSTNGTEQAQCIAAIVGSYQWRRVIVIYEDDIYSGDSGMLDSLAEALQGVGSEIERRLVLPPYSSLTSPEDYVQQEMVKLQETQSRAFIVLRASAPMAAHLFKQAKELGLMWRDSAWVMSSDLSNSLDSYSSNVIASMEGALGIKSFYSETATPFVEFVNKFKRSYRMKYPEEDKAEPGMYALRAYDAVSLIVNSVSQRNSTESTDQTSSRGILEGVLSSNFTGLTGDIRFADGGLSNPSVFRIVNVIGKSYKELDFWKPGGGFSEGLGGEETGASGKVNWPGGLVGRTPKGWSMPTKQKPLRIGVPGRTSFEKFVKVTPQGYDGFCIALFEEVVKILEQNYSVYYNFTAYNGTYDDLVDHVTNRSFDAIVGDVTILANRSKYVAFTQPYAESGLTMIVPVRTESQAWMFTKPFTASMWLVTCAILIYTMFIVWFLEHHSNPEFRGPWKSQIGTTTWFTFSTLFFAHREKIHSNFTRVVVVIWLFVVLVLTSSYTANLSSMLTVPRLQPNWSSIESLKTANLKVGCDGDSFVRKYLVNVLDFKPGNIVNIDSQYEYPAAFQNGKISAAFLELPYEKVFIGKYCKGYTVTTPTYRFGGLGFVFQLGSPITRDVSRAILILSENGKLKQLEDDWFAPSKECSSDSKAQADSLSLRSFWGLYVISCATSTLCFLLFLARLVRAYGRQDRREQQGNSTPANDSVWDKTLKVARYFHNGEIRMATPARPPTVRDADEDDAWSSSSWVPVVTPDETPQHDETPPQADEETPQRRSSPPPAVREIRDV</sequence>
<feature type="signal peptide" evidence="16">
    <location>
        <begin position="1"/>
        <end position="18"/>
    </location>
</feature>
<dbReference type="InterPro" id="IPR015683">
    <property type="entry name" value="Ionotropic_Glu_rcpt"/>
</dbReference>
<evidence type="ECO:0000256" key="11">
    <source>
        <dbReference type="ARBA" id="ARBA00023286"/>
    </source>
</evidence>
<feature type="transmembrane region" description="Helical" evidence="15">
    <location>
        <begin position="610"/>
        <end position="628"/>
    </location>
</feature>
<evidence type="ECO:0000313" key="19">
    <source>
        <dbReference type="Proteomes" id="UP000594263"/>
    </source>
</evidence>
<evidence type="ECO:0000256" key="12">
    <source>
        <dbReference type="ARBA" id="ARBA00023303"/>
    </source>
</evidence>
<dbReference type="CDD" id="cd19990">
    <property type="entry name" value="PBP1_GABAb_receptor_plant"/>
    <property type="match status" value="1"/>
</dbReference>
<dbReference type="PANTHER" id="PTHR18966">
    <property type="entry name" value="IONOTROPIC GLUTAMATE RECEPTOR"/>
    <property type="match status" value="1"/>
</dbReference>
<dbReference type="Gene3D" id="3.40.50.2300">
    <property type="match status" value="2"/>
</dbReference>
<dbReference type="CDD" id="cd13686">
    <property type="entry name" value="GluR_Plant"/>
    <property type="match status" value="1"/>
</dbReference>
<keyword evidence="3 13" id="KW-0813">Transport</keyword>
<feature type="domain" description="Ionotropic glutamate receptor C-terminal" evidence="17">
    <location>
        <begin position="435"/>
        <end position="767"/>
    </location>
</feature>
<organism evidence="18 19">
    <name type="scientific">Kalanchoe fedtschenkoi</name>
    <name type="common">Lavender scallops</name>
    <name type="synonym">South American air plant</name>
    <dbReference type="NCBI Taxonomy" id="63787"/>
    <lineage>
        <taxon>Eukaryota</taxon>
        <taxon>Viridiplantae</taxon>
        <taxon>Streptophyta</taxon>
        <taxon>Embryophyta</taxon>
        <taxon>Tracheophyta</taxon>
        <taxon>Spermatophyta</taxon>
        <taxon>Magnoliopsida</taxon>
        <taxon>eudicotyledons</taxon>
        <taxon>Gunneridae</taxon>
        <taxon>Pentapetalae</taxon>
        <taxon>Saxifragales</taxon>
        <taxon>Crassulaceae</taxon>
        <taxon>Kalanchoe</taxon>
    </lineage>
</organism>
<dbReference type="FunFam" id="3.40.190.10:FF:000054">
    <property type="entry name" value="Glutamate receptor"/>
    <property type="match status" value="1"/>
</dbReference>
<dbReference type="InterPro" id="IPR017103">
    <property type="entry name" value="Iontropic_Glu_rcpt_pln"/>
</dbReference>
<evidence type="ECO:0000259" key="17">
    <source>
        <dbReference type="SMART" id="SM00079"/>
    </source>
</evidence>
<evidence type="ECO:0000256" key="6">
    <source>
        <dbReference type="ARBA" id="ARBA00022989"/>
    </source>
</evidence>
<protein>
    <recommendedName>
        <fullName evidence="13">Glutamate receptor</fullName>
    </recommendedName>
</protein>
<dbReference type="SUPFAM" id="SSF53822">
    <property type="entry name" value="Periplasmic binding protein-like I"/>
    <property type="match status" value="1"/>
</dbReference>
<proteinExistence type="inferred from homology"/>
<feature type="transmembrane region" description="Helical" evidence="15">
    <location>
        <begin position="548"/>
        <end position="568"/>
    </location>
</feature>
<evidence type="ECO:0000256" key="9">
    <source>
        <dbReference type="ARBA" id="ARBA00023170"/>
    </source>
</evidence>
<dbReference type="GO" id="GO:0015276">
    <property type="term" value="F:ligand-gated monoatomic ion channel activity"/>
    <property type="evidence" value="ECO:0007669"/>
    <property type="project" value="InterPro"/>
</dbReference>
<comment type="function">
    <text evidence="13">Glutamate-gated receptor that probably acts as non-selective cation channel.</text>
</comment>
<dbReference type="FunFam" id="3.40.50.2300:FF:000188">
    <property type="entry name" value="Glutamate receptor"/>
    <property type="match status" value="1"/>
</dbReference>
<comment type="similarity">
    <text evidence="2 13">Belongs to the glutamate-gated ion channel (TC 1.A.10.1) family.</text>
</comment>
<dbReference type="FunFam" id="1.10.287.70:FF:000172">
    <property type="entry name" value="Glutamate receptor"/>
    <property type="match status" value="1"/>
</dbReference>
<dbReference type="Proteomes" id="UP000594263">
    <property type="component" value="Unplaced"/>
</dbReference>